<evidence type="ECO:0000256" key="2">
    <source>
        <dbReference type="ARBA" id="ARBA00023002"/>
    </source>
</evidence>
<organism evidence="5 6">
    <name type="scientific">Desulforhopalus singaporensis</name>
    <dbReference type="NCBI Taxonomy" id="91360"/>
    <lineage>
        <taxon>Bacteria</taxon>
        <taxon>Pseudomonadati</taxon>
        <taxon>Thermodesulfobacteriota</taxon>
        <taxon>Desulfobulbia</taxon>
        <taxon>Desulfobulbales</taxon>
        <taxon>Desulfocapsaceae</taxon>
        <taxon>Desulforhopalus</taxon>
    </lineage>
</organism>
<comment type="cofactor">
    <cofactor evidence="1">
        <name>thiamine diphosphate</name>
        <dbReference type="ChEBI" id="CHEBI:58937"/>
    </cofactor>
</comment>
<keyword evidence="6" id="KW-1185">Reference proteome</keyword>
<dbReference type="PANTHER" id="PTHR43257:SF2">
    <property type="entry name" value="PYRUVATE DEHYDROGENASE E1 COMPONENT SUBUNIT BETA"/>
    <property type="match status" value="1"/>
</dbReference>
<dbReference type="STRING" id="91360.SAMN05660330_02902"/>
<sequence length="327" mass="34655">MSMGFNTIAGAISQAITEEMRRDANVVLIGEDVTTGIFGVTAGLVDEFGTDRFCDTPISENAIIGCAVGAAMTGMRPIAEIMFQDFLTCCMDPIVNQAAKMSYMSGGTFSVPMVVRSPGGAGLGAGPQHSQSLASWFMGVPGLKVVSPSSPIDAKGLLKSAIRDNNPVIFLENKLLYFESGEVPDDIDFTIPLGQASVLREGDDVTIVAVSGMVPRALRVADELGAEGVSVEIVDPRTLYPLDTETILQSVKKTGRLVTAEEGVMTCGVGAELAALIAEKAYDCLDGPIVRVGTPHVNYAYNQEMEWATIPDEQDLVRAVKKAIGQE</sequence>
<feature type="domain" description="Transketolase-like pyrimidine-binding" evidence="4">
    <location>
        <begin position="6"/>
        <end position="179"/>
    </location>
</feature>
<dbReference type="PANTHER" id="PTHR43257">
    <property type="entry name" value="PYRUVATE DEHYDROGENASE E1 COMPONENT BETA SUBUNIT"/>
    <property type="match status" value="1"/>
</dbReference>
<gene>
    <name evidence="5" type="ORF">SAMN05660330_02902</name>
</gene>
<evidence type="ECO:0000256" key="3">
    <source>
        <dbReference type="ARBA" id="ARBA00023052"/>
    </source>
</evidence>
<keyword evidence="5" id="KW-0670">Pyruvate</keyword>
<dbReference type="Pfam" id="PF02780">
    <property type="entry name" value="Transketolase_C"/>
    <property type="match status" value="1"/>
</dbReference>
<name>A0A1H0T1Y8_9BACT</name>
<keyword evidence="2" id="KW-0560">Oxidoreductase</keyword>
<dbReference type="SUPFAM" id="SSF52922">
    <property type="entry name" value="TK C-terminal domain-like"/>
    <property type="match status" value="1"/>
</dbReference>
<dbReference type="FunFam" id="3.40.50.970:FF:000001">
    <property type="entry name" value="Pyruvate dehydrogenase E1 beta subunit"/>
    <property type="match status" value="1"/>
</dbReference>
<dbReference type="RefSeq" id="WP_245695151.1">
    <property type="nucleotide sequence ID" value="NZ_FNJI01000021.1"/>
</dbReference>
<accession>A0A1H0T1Y8</accession>
<dbReference type="InterPro" id="IPR029061">
    <property type="entry name" value="THDP-binding"/>
</dbReference>
<dbReference type="InterPro" id="IPR033248">
    <property type="entry name" value="Transketolase_C"/>
</dbReference>
<dbReference type="GO" id="GO:0016491">
    <property type="term" value="F:oxidoreductase activity"/>
    <property type="evidence" value="ECO:0007669"/>
    <property type="project" value="UniProtKB-KW"/>
</dbReference>
<reference evidence="5 6" key="1">
    <citation type="submission" date="2016-10" db="EMBL/GenBank/DDBJ databases">
        <authorList>
            <person name="de Groot N.N."/>
        </authorList>
    </citation>
    <scope>NUCLEOTIDE SEQUENCE [LARGE SCALE GENOMIC DNA]</scope>
    <source>
        <strain evidence="5 6">DSM 12130</strain>
    </source>
</reference>
<dbReference type="SMART" id="SM00861">
    <property type="entry name" value="Transket_pyr"/>
    <property type="match status" value="1"/>
</dbReference>
<dbReference type="InterPro" id="IPR005475">
    <property type="entry name" value="Transketolase-like_Pyr-bd"/>
</dbReference>
<protein>
    <submittedName>
        <fullName evidence="5">Pyruvate dehydrogenase E1 component beta subunit</fullName>
    </submittedName>
</protein>
<dbReference type="Gene3D" id="3.40.50.970">
    <property type="match status" value="1"/>
</dbReference>
<dbReference type="AlphaFoldDB" id="A0A1H0T1Y8"/>
<dbReference type="Gene3D" id="3.40.50.920">
    <property type="match status" value="1"/>
</dbReference>
<evidence type="ECO:0000256" key="1">
    <source>
        <dbReference type="ARBA" id="ARBA00001964"/>
    </source>
</evidence>
<evidence type="ECO:0000313" key="6">
    <source>
        <dbReference type="Proteomes" id="UP000199073"/>
    </source>
</evidence>
<proteinExistence type="predicted"/>
<evidence type="ECO:0000259" key="4">
    <source>
        <dbReference type="SMART" id="SM00861"/>
    </source>
</evidence>
<keyword evidence="3" id="KW-0786">Thiamine pyrophosphate</keyword>
<dbReference type="SUPFAM" id="SSF52518">
    <property type="entry name" value="Thiamin diphosphate-binding fold (THDP-binding)"/>
    <property type="match status" value="1"/>
</dbReference>
<dbReference type="Proteomes" id="UP000199073">
    <property type="component" value="Unassembled WGS sequence"/>
</dbReference>
<dbReference type="CDD" id="cd07036">
    <property type="entry name" value="TPP_PYR_E1-PDHc-beta_like"/>
    <property type="match status" value="1"/>
</dbReference>
<dbReference type="EMBL" id="FNJI01000021">
    <property type="protein sequence ID" value="SDP47720.1"/>
    <property type="molecule type" value="Genomic_DNA"/>
</dbReference>
<dbReference type="Pfam" id="PF02779">
    <property type="entry name" value="Transket_pyr"/>
    <property type="match status" value="1"/>
</dbReference>
<dbReference type="FunFam" id="3.40.50.920:FF:000001">
    <property type="entry name" value="Pyruvate dehydrogenase E1 beta subunit"/>
    <property type="match status" value="1"/>
</dbReference>
<evidence type="ECO:0000313" key="5">
    <source>
        <dbReference type="EMBL" id="SDP47720.1"/>
    </source>
</evidence>
<dbReference type="InterPro" id="IPR009014">
    <property type="entry name" value="Transketo_C/PFOR_II"/>
</dbReference>
<dbReference type="NCBIfam" id="NF006667">
    <property type="entry name" value="PRK09212.1"/>
    <property type="match status" value="1"/>
</dbReference>